<evidence type="ECO:0000313" key="1">
    <source>
        <dbReference type="EMBL" id="CAG7835306.1"/>
    </source>
</evidence>
<name>A0A8J2Q5X8_9HEXA</name>
<keyword evidence="2" id="KW-1185">Reference proteome</keyword>
<comment type="caution">
    <text evidence="1">The sequence shown here is derived from an EMBL/GenBank/DDBJ whole genome shotgun (WGS) entry which is preliminary data.</text>
</comment>
<organism evidence="1 2">
    <name type="scientific">Allacma fusca</name>
    <dbReference type="NCBI Taxonomy" id="39272"/>
    <lineage>
        <taxon>Eukaryota</taxon>
        <taxon>Metazoa</taxon>
        <taxon>Ecdysozoa</taxon>
        <taxon>Arthropoda</taxon>
        <taxon>Hexapoda</taxon>
        <taxon>Collembola</taxon>
        <taxon>Symphypleona</taxon>
        <taxon>Sminthuridae</taxon>
        <taxon>Allacma</taxon>
    </lineage>
</organism>
<sequence>MKLNNEKVIAEFIKYCFKISRAQEGMVHQGLKKTVLRSVPNFVVTNSSNRVPEVSKISVVTSANSKGISSSPSVNLNEGMEETVHRSDVSRAVNNENGPSKSCTTILVQGTYSGGFTGLEVHGLVHPLDHTK</sequence>
<dbReference type="Proteomes" id="UP000708208">
    <property type="component" value="Unassembled WGS sequence"/>
</dbReference>
<protein>
    <submittedName>
        <fullName evidence="1">Uncharacterized protein</fullName>
    </submittedName>
</protein>
<reference evidence="1" key="1">
    <citation type="submission" date="2021-06" db="EMBL/GenBank/DDBJ databases">
        <authorList>
            <person name="Hodson N. C."/>
            <person name="Mongue J. A."/>
            <person name="Jaron S. K."/>
        </authorList>
    </citation>
    <scope>NUCLEOTIDE SEQUENCE</scope>
</reference>
<dbReference type="EMBL" id="CAJVCH010570584">
    <property type="protein sequence ID" value="CAG7835306.1"/>
    <property type="molecule type" value="Genomic_DNA"/>
</dbReference>
<accession>A0A8J2Q5X8</accession>
<evidence type="ECO:0000313" key="2">
    <source>
        <dbReference type="Proteomes" id="UP000708208"/>
    </source>
</evidence>
<dbReference type="AlphaFoldDB" id="A0A8J2Q5X8"/>
<gene>
    <name evidence="1" type="ORF">AFUS01_LOCUS44692</name>
</gene>
<proteinExistence type="predicted"/>